<keyword evidence="1" id="KW-0862">Zinc</keyword>
<dbReference type="PROSITE" id="PS50966">
    <property type="entry name" value="ZF_SWIM"/>
    <property type="match status" value="1"/>
</dbReference>
<keyword evidence="1" id="KW-0479">Metal-binding</keyword>
<name>U1NBJ1_9EURY</name>
<dbReference type="eggNOG" id="arCOG07773">
    <property type="taxonomic scope" value="Archaea"/>
</dbReference>
<dbReference type="AlphaFoldDB" id="U1NBJ1"/>
<feature type="region of interest" description="Disordered" evidence="2">
    <location>
        <begin position="24"/>
        <end position="47"/>
    </location>
</feature>
<evidence type="ECO:0000256" key="2">
    <source>
        <dbReference type="SAM" id="MobiDB-lite"/>
    </source>
</evidence>
<evidence type="ECO:0000313" key="5">
    <source>
        <dbReference type="Proteomes" id="UP000030710"/>
    </source>
</evidence>
<feature type="compositionally biased region" description="Basic and acidic residues" evidence="2">
    <location>
        <begin position="37"/>
        <end position="47"/>
    </location>
</feature>
<gene>
    <name evidence="4" type="ORF">J07HQW2_00689</name>
</gene>
<feature type="domain" description="SWIM-type" evidence="3">
    <location>
        <begin position="86"/>
        <end position="121"/>
    </location>
</feature>
<proteinExistence type="predicted"/>
<dbReference type="GO" id="GO:0008270">
    <property type="term" value="F:zinc ion binding"/>
    <property type="evidence" value="ECO:0007669"/>
    <property type="project" value="UniProtKB-KW"/>
</dbReference>
<reference evidence="4 5" key="1">
    <citation type="journal article" date="2013" name="PLoS ONE">
        <title>Assembly-driven community genomics of a hypersaline microbial ecosystem.</title>
        <authorList>
            <person name="Podell S."/>
            <person name="Ugalde J.A."/>
            <person name="Narasingarao P."/>
            <person name="Banfield J.F."/>
            <person name="Heidelberg K.B."/>
            <person name="Allen E.E."/>
        </authorList>
    </citation>
    <scope>NUCLEOTIDE SEQUENCE [LARGE SCALE GENOMIC DNA]</scope>
    <source>
        <strain evidence="5">J07HQW2</strain>
    </source>
</reference>
<organism evidence="4 5">
    <name type="scientific">Haloquadratum walsbyi J07HQW2</name>
    <dbReference type="NCBI Taxonomy" id="1238425"/>
    <lineage>
        <taxon>Archaea</taxon>
        <taxon>Methanobacteriati</taxon>
        <taxon>Methanobacteriota</taxon>
        <taxon>Stenosarchaea group</taxon>
        <taxon>Halobacteria</taxon>
        <taxon>Halobacteriales</taxon>
        <taxon>Haloferacaceae</taxon>
        <taxon>Haloquadratum</taxon>
    </lineage>
</organism>
<feature type="compositionally biased region" description="Acidic residues" evidence="2">
    <location>
        <begin position="27"/>
        <end position="36"/>
    </location>
</feature>
<evidence type="ECO:0000256" key="1">
    <source>
        <dbReference type="PROSITE-ProRule" id="PRU00325"/>
    </source>
</evidence>
<evidence type="ECO:0000313" key="4">
    <source>
        <dbReference type="EMBL" id="ERG94255.1"/>
    </source>
</evidence>
<dbReference type="HOGENOM" id="CLU_1819753_0_0_2"/>
<dbReference type="Proteomes" id="UP000030710">
    <property type="component" value="Unassembled WGS sequence"/>
</dbReference>
<dbReference type="InterPro" id="IPR007527">
    <property type="entry name" value="Znf_SWIM"/>
</dbReference>
<dbReference type="EMBL" id="KE356561">
    <property type="protein sequence ID" value="ERG94255.1"/>
    <property type="molecule type" value="Genomic_DNA"/>
</dbReference>
<dbReference type="Pfam" id="PF04434">
    <property type="entry name" value="SWIM"/>
    <property type="match status" value="1"/>
</dbReference>
<accession>U1NBJ1</accession>
<keyword evidence="1" id="KW-0863">Zinc-finger</keyword>
<protein>
    <submittedName>
        <fullName evidence="4">SWIM zinc finger containing protein</fullName>
    </submittedName>
</protein>
<dbReference type="RefSeq" id="WP_021053748.1">
    <property type="nucleotide sequence ID" value="NZ_KE356561.1"/>
</dbReference>
<evidence type="ECO:0000259" key="3">
    <source>
        <dbReference type="PROSITE" id="PS50966"/>
    </source>
</evidence>
<sequence length="165" mass="18596">MYNSRVIDTETRCSAELMFVFKPTLESESESESESDTESKIEHSTEIEPRLRRALEEPLSVVSTEGTPVESDAWFVSVVSHSGESYTVDVREGRCNCPDAQYHLSDDQRCKHQLRAKIALGQMSVPPHAIENVDVDQLLGEHTDAKLQFLVNDGGCYRQHTPLRT</sequence>